<reference evidence="2" key="1">
    <citation type="submission" date="2020-10" db="EMBL/GenBank/DDBJ databases">
        <authorList>
            <person name="Gilroy R."/>
        </authorList>
    </citation>
    <scope>NUCLEOTIDE SEQUENCE</scope>
    <source>
        <strain evidence="2">ChiBcec7-5410</strain>
    </source>
</reference>
<evidence type="ECO:0000313" key="3">
    <source>
        <dbReference type="Proteomes" id="UP000824160"/>
    </source>
</evidence>
<gene>
    <name evidence="2" type="ORF">IAC43_06005</name>
</gene>
<organism evidence="2 3">
    <name type="scientific">Candidatus Faecivivens stercoripullorum</name>
    <dbReference type="NCBI Taxonomy" id="2840805"/>
    <lineage>
        <taxon>Bacteria</taxon>
        <taxon>Bacillati</taxon>
        <taxon>Bacillota</taxon>
        <taxon>Clostridia</taxon>
        <taxon>Eubacteriales</taxon>
        <taxon>Oscillospiraceae</taxon>
        <taxon>Oscillospiraceae incertae sedis</taxon>
        <taxon>Candidatus Faecivivens</taxon>
    </lineage>
</organism>
<reference evidence="2" key="2">
    <citation type="journal article" date="2021" name="PeerJ">
        <title>Extensive microbial diversity within the chicken gut microbiome revealed by metagenomics and culture.</title>
        <authorList>
            <person name="Gilroy R."/>
            <person name="Ravi A."/>
            <person name="Getino M."/>
            <person name="Pursley I."/>
            <person name="Horton D.L."/>
            <person name="Alikhan N.F."/>
            <person name="Baker D."/>
            <person name="Gharbi K."/>
            <person name="Hall N."/>
            <person name="Watson M."/>
            <person name="Adriaenssens E.M."/>
            <person name="Foster-Nyarko E."/>
            <person name="Jarju S."/>
            <person name="Secka A."/>
            <person name="Antonio M."/>
            <person name="Oren A."/>
            <person name="Chaudhuri R.R."/>
            <person name="La Ragione R."/>
            <person name="Hildebrand F."/>
            <person name="Pallen M.J."/>
        </authorList>
    </citation>
    <scope>NUCLEOTIDE SEQUENCE</scope>
    <source>
        <strain evidence="2">ChiBcec7-5410</strain>
    </source>
</reference>
<dbReference type="CDD" id="cd24152">
    <property type="entry name" value="ASKHA_NBD_ROK-like"/>
    <property type="match status" value="1"/>
</dbReference>
<dbReference type="InterPro" id="IPR043129">
    <property type="entry name" value="ATPase_NBD"/>
</dbReference>
<accession>A0A9D1KRW7</accession>
<dbReference type="InterPro" id="IPR000600">
    <property type="entry name" value="ROK"/>
</dbReference>
<dbReference type="PANTHER" id="PTHR18964">
    <property type="entry name" value="ROK (REPRESSOR, ORF, KINASE) FAMILY"/>
    <property type="match status" value="1"/>
</dbReference>
<comment type="similarity">
    <text evidence="1">Belongs to the ROK (NagC/XylR) family.</text>
</comment>
<evidence type="ECO:0000313" key="2">
    <source>
        <dbReference type="EMBL" id="HIT94719.1"/>
    </source>
</evidence>
<evidence type="ECO:0000256" key="1">
    <source>
        <dbReference type="ARBA" id="ARBA00006479"/>
    </source>
</evidence>
<dbReference type="Proteomes" id="UP000824160">
    <property type="component" value="Unassembled WGS sequence"/>
</dbReference>
<name>A0A9D1KRW7_9FIRM</name>
<protein>
    <submittedName>
        <fullName evidence="2">ROK family protein</fullName>
    </submittedName>
</protein>
<dbReference type="EMBL" id="DVLW01000165">
    <property type="protein sequence ID" value="HIT94719.1"/>
    <property type="molecule type" value="Genomic_DNA"/>
</dbReference>
<sequence length="327" mass="34917">MAKYLVIDNGGTFIKPSIMDGDGNILQMLPKIPTNSLNTAAMAERSSGKDTKIEGELDSVEKYLALLDTVYQPLKGEVDGIAMSFPGVNDAEKGYCYSGGAFLFAAGQPLGEIMTEHFGIPCTLENDGKCAVLAEYWKGALQGVQNGAVIALGTGIAGGIIVDGKIVRGRRFSAGEMSYMTNDIANPLNMASGFSSDSAMGMCMKVAYAKGMQPSEVDGFKVFELAKAGDPVVMAILDKTCDEIVGQAYNMTALLDLDVVAIGGGISREPMLLEMLQKKAENINANNPLAQYSAFYPQVHICPCQFHNEANMLGALYHHLKMRGLLA</sequence>
<proteinExistence type="inferred from homology"/>
<comment type="caution">
    <text evidence="2">The sequence shown here is derived from an EMBL/GenBank/DDBJ whole genome shotgun (WGS) entry which is preliminary data.</text>
</comment>
<dbReference type="AlphaFoldDB" id="A0A9D1KRW7"/>
<dbReference type="Gene3D" id="3.30.420.40">
    <property type="match status" value="2"/>
</dbReference>
<dbReference type="SUPFAM" id="SSF53067">
    <property type="entry name" value="Actin-like ATPase domain"/>
    <property type="match status" value="1"/>
</dbReference>
<dbReference type="Pfam" id="PF00480">
    <property type="entry name" value="ROK"/>
    <property type="match status" value="1"/>
</dbReference>
<dbReference type="PANTHER" id="PTHR18964:SF170">
    <property type="entry name" value="SUGAR KINASE"/>
    <property type="match status" value="1"/>
</dbReference>